<feature type="transmembrane region" description="Helical" evidence="2">
    <location>
        <begin position="212"/>
        <end position="233"/>
    </location>
</feature>
<sequence length="324" mass="35882">MIGPWKLCRIIWRLFLAIFGSWLLLALLWALLPFPSAEHNDNGTDYATKVLLSGKTLRRVYWSSVMVDAYTSRQGFALDYKLDRANLTLAVSGLEQPLSIFRHTLADVNGRMEEANVTARAGDTDGANLPWFPQADAILLFWQIHREYANVPLTLQWSAQEAGVVQKFDISLNGRGHGDDALLSLKMWGNDTSTIRASVPLQPNSSSPSYTYPVRVAVILVLAPFSLLFADVVESFGGLFNTLVSWIFTAIFFGLVVSGVVAAGMYCLGKHPQELVDMVGDELQKLRDSEVMRRWRGTDGEEVPAGNSPEQKKSSTEADVSHVC</sequence>
<feature type="transmembrane region" description="Helical" evidence="2">
    <location>
        <begin position="12"/>
        <end position="32"/>
    </location>
</feature>
<name>A0A2T3YX66_TRIA4</name>
<evidence type="ECO:0000256" key="2">
    <source>
        <dbReference type="SAM" id="Phobius"/>
    </source>
</evidence>
<keyword evidence="2" id="KW-1133">Transmembrane helix</keyword>
<accession>A0A2T3YX66</accession>
<feature type="compositionally biased region" description="Basic and acidic residues" evidence="1">
    <location>
        <begin position="310"/>
        <end position="324"/>
    </location>
</feature>
<evidence type="ECO:0000256" key="1">
    <source>
        <dbReference type="SAM" id="MobiDB-lite"/>
    </source>
</evidence>
<evidence type="ECO:0000313" key="3">
    <source>
        <dbReference type="EMBL" id="PTB37127.1"/>
    </source>
</evidence>
<protein>
    <submittedName>
        <fullName evidence="3">Uncharacterized protein</fullName>
    </submittedName>
</protein>
<dbReference type="EMBL" id="KZ679268">
    <property type="protein sequence ID" value="PTB37127.1"/>
    <property type="molecule type" value="Genomic_DNA"/>
</dbReference>
<keyword evidence="2" id="KW-0472">Membrane</keyword>
<keyword evidence="4" id="KW-1185">Reference proteome</keyword>
<keyword evidence="2" id="KW-0812">Transmembrane</keyword>
<feature type="region of interest" description="Disordered" evidence="1">
    <location>
        <begin position="296"/>
        <end position="324"/>
    </location>
</feature>
<dbReference type="OrthoDB" id="4892437at2759"/>
<proteinExistence type="predicted"/>
<gene>
    <name evidence="3" type="ORF">M441DRAFT_92431</name>
</gene>
<dbReference type="AlphaFoldDB" id="A0A2T3YX66"/>
<feature type="transmembrane region" description="Helical" evidence="2">
    <location>
        <begin position="245"/>
        <end position="268"/>
    </location>
</feature>
<reference evidence="3 4" key="1">
    <citation type="submission" date="2016-07" db="EMBL/GenBank/DDBJ databases">
        <title>Multiple horizontal gene transfer events from other fungi enriched the ability of initially mycotrophic Trichoderma (Ascomycota) to feed on dead plant biomass.</title>
        <authorList>
            <consortium name="DOE Joint Genome Institute"/>
            <person name="Aerts A."/>
            <person name="Atanasova L."/>
            <person name="Chenthamara K."/>
            <person name="Zhang J."/>
            <person name="Grujic M."/>
            <person name="Henrissat B."/>
            <person name="Kuo A."/>
            <person name="Salamov A."/>
            <person name="Lipzen A."/>
            <person name="Labutti K."/>
            <person name="Barry K."/>
            <person name="Miao Y."/>
            <person name="Rahimi M.J."/>
            <person name="Shen Q."/>
            <person name="Grigoriev I.V."/>
            <person name="Kubicek C.P."/>
            <person name="Druzhinina I.S."/>
        </authorList>
    </citation>
    <scope>NUCLEOTIDE SEQUENCE [LARGE SCALE GENOMIC DNA]</scope>
    <source>
        <strain evidence="3 4">CBS 433.97</strain>
    </source>
</reference>
<organism evidence="3 4">
    <name type="scientific">Trichoderma asperellum (strain ATCC 204424 / CBS 433.97 / NBRC 101777)</name>
    <dbReference type="NCBI Taxonomy" id="1042311"/>
    <lineage>
        <taxon>Eukaryota</taxon>
        <taxon>Fungi</taxon>
        <taxon>Dikarya</taxon>
        <taxon>Ascomycota</taxon>
        <taxon>Pezizomycotina</taxon>
        <taxon>Sordariomycetes</taxon>
        <taxon>Hypocreomycetidae</taxon>
        <taxon>Hypocreales</taxon>
        <taxon>Hypocreaceae</taxon>
        <taxon>Trichoderma</taxon>
    </lineage>
</organism>
<dbReference type="Proteomes" id="UP000240493">
    <property type="component" value="Unassembled WGS sequence"/>
</dbReference>
<evidence type="ECO:0000313" key="4">
    <source>
        <dbReference type="Proteomes" id="UP000240493"/>
    </source>
</evidence>